<name>M0ZQ86_SOLTU</name>
<dbReference type="Proteomes" id="UP000011115">
    <property type="component" value="Unassembled WGS sequence"/>
</dbReference>
<dbReference type="EnsemblPlants" id="PGSC0003DMT400005664">
    <property type="protein sequence ID" value="PGSC0003DMT400005664"/>
    <property type="gene ID" value="PGSC0003DMG400002217"/>
</dbReference>
<keyword evidence="2" id="KW-1185">Reference proteome</keyword>
<reference evidence="2" key="1">
    <citation type="journal article" date="2011" name="Nature">
        <title>Genome sequence and analysis of the tuber crop potato.</title>
        <authorList>
            <consortium name="The Potato Genome Sequencing Consortium"/>
        </authorList>
    </citation>
    <scope>NUCLEOTIDE SEQUENCE [LARGE SCALE GENOMIC DNA]</scope>
    <source>
        <strain evidence="2">cv. DM1-3 516 R44</strain>
    </source>
</reference>
<dbReference type="AlphaFoldDB" id="M0ZQ86"/>
<evidence type="ECO:0000313" key="2">
    <source>
        <dbReference type="Proteomes" id="UP000011115"/>
    </source>
</evidence>
<accession>M0ZQ86</accession>
<organism evidence="1 2">
    <name type="scientific">Solanum tuberosum</name>
    <name type="common">Potato</name>
    <dbReference type="NCBI Taxonomy" id="4113"/>
    <lineage>
        <taxon>Eukaryota</taxon>
        <taxon>Viridiplantae</taxon>
        <taxon>Streptophyta</taxon>
        <taxon>Embryophyta</taxon>
        <taxon>Tracheophyta</taxon>
        <taxon>Spermatophyta</taxon>
        <taxon>Magnoliopsida</taxon>
        <taxon>eudicotyledons</taxon>
        <taxon>Gunneridae</taxon>
        <taxon>Pentapetalae</taxon>
        <taxon>asterids</taxon>
        <taxon>lamiids</taxon>
        <taxon>Solanales</taxon>
        <taxon>Solanaceae</taxon>
        <taxon>Solanoideae</taxon>
        <taxon>Solaneae</taxon>
        <taxon>Solanum</taxon>
    </lineage>
</organism>
<dbReference type="OrthoDB" id="1300020at2759"/>
<protein>
    <submittedName>
        <fullName evidence="1">NBS-LRR resistance protein</fullName>
    </submittedName>
</protein>
<dbReference type="EnsemblPlants" id="PGSC0003DMT400005660">
    <property type="protein sequence ID" value="PGSC0003DMT400005660"/>
    <property type="gene ID" value="PGSC0003DMG400002217"/>
</dbReference>
<proteinExistence type="predicted"/>
<evidence type="ECO:0000313" key="1">
    <source>
        <dbReference type="EnsemblPlants" id="PGSC0003DMT400005664"/>
    </source>
</evidence>
<dbReference type="HOGENOM" id="CLU_1963484_0_0_1"/>
<sequence length="128" mass="13843">MPPWLLLQGTVLTTRDWDGFLSLLPHRVFHYSSAHANKLEILSVPPLVCALHLSKPLQVGDNRKLPLGQLGSVGQLEIIRDCPLGRQGSVGQCCKAGDDVISFWMSSCSVSYGSCHGLIVDGDVSDSK</sequence>
<dbReference type="Gramene" id="PGSC0003DMT400005660">
    <property type="protein sequence ID" value="PGSC0003DMT400005660"/>
    <property type="gene ID" value="PGSC0003DMG400002217"/>
</dbReference>
<dbReference type="Gramene" id="PGSC0003DMT400005664">
    <property type="protein sequence ID" value="PGSC0003DMT400005664"/>
    <property type="gene ID" value="PGSC0003DMG400002217"/>
</dbReference>
<reference evidence="1" key="2">
    <citation type="submission" date="2015-06" db="UniProtKB">
        <authorList>
            <consortium name="EnsemblPlants"/>
        </authorList>
    </citation>
    <scope>IDENTIFICATION</scope>
    <source>
        <strain evidence="1">DM1-3 516 R44</strain>
    </source>
</reference>
<gene>
    <name evidence="1" type="primary">LOC102598766</name>
</gene>
<dbReference type="EnsemblPlants" id="PGSC0003DMT400005661">
    <property type="protein sequence ID" value="PGSC0003DMT400005661"/>
    <property type="gene ID" value="PGSC0003DMG400002217"/>
</dbReference>
<dbReference type="Gramene" id="PGSC0003DMT400005661">
    <property type="protein sequence ID" value="PGSC0003DMT400005661"/>
    <property type="gene ID" value="PGSC0003DMG400002217"/>
</dbReference>